<evidence type="ECO:0000256" key="4">
    <source>
        <dbReference type="ARBA" id="ARBA00023136"/>
    </source>
</evidence>
<evidence type="ECO:0000256" key="5">
    <source>
        <dbReference type="SAM" id="Phobius"/>
    </source>
</evidence>
<keyword evidence="4 5" id="KW-0472">Membrane</keyword>
<name>R7T4H5_CAPTE</name>
<evidence type="ECO:0000259" key="6">
    <source>
        <dbReference type="Pfam" id="PF03151"/>
    </source>
</evidence>
<evidence type="ECO:0000256" key="2">
    <source>
        <dbReference type="ARBA" id="ARBA00022692"/>
    </source>
</evidence>
<dbReference type="InterPro" id="IPR050186">
    <property type="entry name" value="TPT_transporter"/>
</dbReference>
<dbReference type="FunCoup" id="R7T4H5">
    <property type="interactions" value="2016"/>
</dbReference>
<dbReference type="HOGENOM" id="CLU_022332_1_3_1"/>
<comment type="subcellular location">
    <subcellularLocation>
        <location evidence="1">Membrane</location>
        <topology evidence="1">Multi-pass membrane protein</topology>
    </subcellularLocation>
</comment>
<feature type="transmembrane region" description="Helical" evidence="5">
    <location>
        <begin position="317"/>
        <end position="337"/>
    </location>
</feature>
<dbReference type="EMBL" id="KB312069">
    <property type="protein sequence ID" value="ELT87927.1"/>
    <property type="molecule type" value="Genomic_DNA"/>
</dbReference>
<dbReference type="EMBL" id="AMQN01015610">
    <property type="status" value="NOT_ANNOTATED_CDS"/>
    <property type="molecule type" value="Genomic_DNA"/>
</dbReference>
<evidence type="ECO:0000256" key="1">
    <source>
        <dbReference type="ARBA" id="ARBA00004141"/>
    </source>
</evidence>
<feature type="transmembrane region" description="Helical" evidence="5">
    <location>
        <begin position="223"/>
        <end position="240"/>
    </location>
</feature>
<feature type="transmembrane region" description="Helical" evidence="5">
    <location>
        <begin position="67"/>
        <end position="88"/>
    </location>
</feature>
<dbReference type="Proteomes" id="UP000014760">
    <property type="component" value="Unassembled WGS sequence"/>
</dbReference>
<keyword evidence="3 5" id="KW-1133">Transmembrane helix</keyword>
<gene>
    <name evidence="7" type="ORF">CAPTEDRAFT_224289</name>
</gene>
<dbReference type="EnsemblMetazoa" id="CapteT224289">
    <property type="protein sequence ID" value="CapteP224289"/>
    <property type="gene ID" value="CapteG224289"/>
</dbReference>
<organism evidence="7">
    <name type="scientific">Capitella teleta</name>
    <name type="common">Polychaete worm</name>
    <dbReference type="NCBI Taxonomy" id="283909"/>
    <lineage>
        <taxon>Eukaryota</taxon>
        <taxon>Metazoa</taxon>
        <taxon>Spiralia</taxon>
        <taxon>Lophotrochozoa</taxon>
        <taxon>Annelida</taxon>
        <taxon>Polychaeta</taxon>
        <taxon>Sedentaria</taxon>
        <taxon>Scolecida</taxon>
        <taxon>Capitellidae</taxon>
        <taxon>Capitella</taxon>
    </lineage>
</organism>
<feature type="transmembrane region" description="Helical" evidence="5">
    <location>
        <begin position="131"/>
        <end position="152"/>
    </location>
</feature>
<reference evidence="9" key="1">
    <citation type="submission" date="2012-12" db="EMBL/GenBank/DDBJ databases">
        <authorList>
            <person name="Hellsten U."/>
            <person name="Grimwood J."/>
            <person name="Chapman J.A."/>
            <person name="Shapiro H."/>
            <person name="Aerts A."/>
            <person name="Otillar R.P."/>
            <person name="Terry A.Y."/>
            <person name="Boore J.L."/>
            <person name="Simakov O."/>
            <person name="Marletaz F."/>
            <person name="Cho S.-J."/>
            <person name="Edsinger-Gonzales E."/>
            <person name="Havlak P."/>
            <person name="Kuo D.-H."/>
            <person name="Larsson T."/>
            <person name="Lv J."/>
            <person name="Arendt D."/>
            <person name="Savage R."/>
            <person name="Osoegawa K."/>
            <person name="de Jong P."/>
            <person name="Lindberg D.R."/>
            <person name="Seaver E.C."/>
            <person name="Weisblat D.A."/>
            <person name="Putnam N.H."/>
            <person name="Grigoriev I.V."/>
            <person name="Rokhsar D.S."/>
        </authorList>
    </citation>
    <scope>NUCLEOTIDE SEQUENCE</scope>
    <source>
        <strain evidence="9">I ESC-2004</strain>
    </source>
</reference>
<evidence type="ECO:0000313" key="8">
    <source>
        <dbReference type="EnsemblMetazoa" id="CapteP224289"/>
    </source>
</evidence>
<dbReference type="CDD" id="cd21092">
    <property type="entry name" value="TPT_S35C2"/>
    <property type="match status" value="1"/>
</dbReference>
<dbReference type="AlphaFoldDB" id="R7T4H5"/>
<evidence type="ECO:0000313" key="9">
    <source>
        <dbReference type="Proteomes" id="UP000014760"/>
    </source>
</evidence>
<protein>
    <recommendedName>
        <fullName evidence="6">Sugar phosphate transporter domain-containing protein</fullName>
    </recommendedName>
</protein>
<feature type="transmembrane region" description="Helical" evidence="5">
    <location>
        <begin position="159"/>
        <end position="177"/>
    </location>
</feature>
<dbReference type="Pfam" id="PF03151">
    <property type="entry name" value="TPT"/>
    <property type="match status" value="1"/>
</dbReference>
<accession>R7T4H5</accession>
<dbReference type="GO" id="GO:0016020">
    <property type="term" value="C:membrane"/>
    <property type="evidence" value="ECO:0007669"/>
    <property type="project" value="UniProtKB-SubCell"/>
</dbReference>
<evidence type="ECO:0000313" key="7">
    <source>
        <dbReference type="EMBL" id="ELT87927.1"/>
    </source>
</evidence>
<dbReference type="InterPro" id="IPR004853">
    <property type="entry name" value="Sugar_P_trans_dom"/>
</dbReference>
<reference evidence="7 9" key="2">
    <citation type="journal article" date="2013" name="Nature">
        <title>Insights into bilaterian evolution from three spiralian genomes.</title>
        <authorList>
            <person name="Simakov O."/>
            <person name="Marletaz F."/>
            <person name="Cho S.J."/>
            <person name="Edsinger-Gonzales E."/>
            <person name="Havlak P."/>
            <person name="Hellsten U."/>
            <person name="Kuo D.H."/>
            <person name="Larsson T."/>
            <person name="Lv J."/>
            <person name="Arendt D."/>
            <person name="Savage R."/>
            <person name="Osoegawa K."/>
            <person name="de Jong P."/>
            <person name="Grimwood J."/>
            <person name="Chapman J.A."/>
            <person name="Shapiro H."/>
            <person name="Aerts A."/>
            <person name="Otillar R.P."/>
            <person name="Terry A.Y."/>
            <person name="Boore J.L."/>
            <person name="Grigoriev I.V."/>
            <person name="Lindberg D.R."/>
            <person name="Seaver E.C."/>
            <person name="Weisblat D.A."/>
            <person name="Putnam N.H."/>
            <person name="Rokhsar D.S."/>
        </authorList>
    </citation>
    <scope>NUCLEOTIDE SEQUENCE</scope>
    <source>
        <strain evidence="7 9">I ESC-2004</strain>
    </source>
</reference>
<reference evidence="8" key="3">
    <citation type="submission" date="2015-06" db="UniProtKB">
        <authorList>
            <consortium name="EnsemblMetazoa"/>
        </authorList>
    </citation>
    <scope>IDENTIFICATION</scope>
</reference>
<feature type="domain" description="Sugar phosphate transporter" evidence="6">
    <location>
        <begin position="40"/>
        <end position="332"/>
    </location>
</feature>
<feature type="transmembrane region" description="Helical" evidence="5">
    <location>
        <begin position="260"/>
        <end position="279"/>
    </location>
</feature>
<dbReference type="OrthoDB" id="18894at2759"/>
<proteinExistence type="predicted"/>
<dbReference type="OMA" id="WLMKSFP"/>
<keyword evidence="2 5" id="KW-0812">Transmembrane</keyword>
<dbReference type="STRING" id="283909.R7T4H5"/>
<keyword evidence="9" id="KW-1185">Reference proteome</keyword>
<sequence>MGKKHRPVDEIKDFVAPRAELVRRSVCSLHFLWETTKTIGLVLFYYVFSISLTFYNQRFIHMYRFPLSITMCHLVTKFIISGIIRCIWSKCSGEERISLGWCDFIKRIAPPGIASSLDIALSNWSFEYISISLYTMTKSTVIIFIMFFSIVFKLEKPRWSLISIIGCISLGLFMFTYDSTQFHLLGFLLVFSASFLSGLRWTLSQLVMQKSKLGVHHPLDMMYHIQPWMMLTLLPLAGGFEGRRLAISPHAFGFHESSLLARDMAILMLGAFLAFMLEMSEFLLVSKTSSLTLSISGIAKEIVTLCLAVVINKDPMSPINGIGLVVCLLGITIHVILKAVHSEDEKEVKYKRLNQEEMELTVNNGTIIIGSDTSDEDDVFNIHTDRQ</sequence>
<feature type="transmembrane region" description="Helical" evidence="5">
    <location>
        <begin position="38"/>
        <end position="55"/>
    </location>
</feature>
<evidence type="ECO:0000256" key="3">
    <source>
        <dbReference type="ARBA" id="ARBA00022989"/>
    </source>
</evidence>
<feature type="transmembrane region" description="Helical" evidence="5">
    <location>
        <begin position="291"/>
        <end position="311"/>
    </location>
</feature>
<feature type="transmembrane region" description="Helical" evidence="5">
    <location>
        <begin position="183"/>
        <end position="203"/>
    </location>
</feature>
<dbReference type="PANTHER" id="PTHR11132">
    <property type="entry name" value="SOLUTE CARRIER FAMILY 35"/>
    <property type="match status" value="1"/>
</dbReference>